<evidence type="ECO:0000256" key="5">
    <source>
        <dbReference type="ARBA" id="ARBA00016034"/>
    </source>
</evidence>
<comment type="similarity">
    <text evidence="4">Belongs to the snurportin family.</text>
</comment>
<dbReference type="EMBL" id="GDRN01058171">
    <property type="protein sequence ID" value="JAI65627.1"/>
    <property type="molecule type" value="Transcribed_RNA"/>
</dbReference>
<accession>A0A0P4WE61</accession>
<dbReference type="GO" id="GO:0061015">
    <property type="term" value="P:snRNA import into nucleus"/>
    <property type="evidence" value="ECO:0007669"/>
    <property type="project" value="InterPro"/>
</dbReference>
<dbReference type="CDD" id="cd09232">
    <property type="entry name" value="Snurportin-1_C"/>
    <property type="match status" value="1"/>
</dbReference>
<dbReference type="GO" id="GO:0005634">
    <property type="term" value="C:nucleus"/>
    <property type="evidence" value="ECO:0007669"/>
    <property type="project" value="UniProtKB-SubCell"/>
</dbReference>
<comment type="subcellular location">
    <subcellularLocation>
        <location evidence="3">Cytoplasm</location>
    </subcellularLocation>
    <subcellularLocation>
        <location evidence="2">Nucleus</location>
    </subcellularLocation>
</comment>
<dbReference type="SUPFAM" id="SSF56091">
    <property type="entry name" value="DNA ligase/mRNA capping enzyme, catalytic domain"/>
    <property type="match status" value="1"/>
</dbReference>
<evidence type="ECO:0000256" key="4">
    <source>
        <dbReference type="ARBA" id="ARBA00007540"/>
    </source>
</evidence>
<evidence type="ECO:0000256" key="1">
    <source>
        <dbReference type="ARBA" id="ARBA00003975"/>
    </source>
</evidence>
<dbReference type="GO" id="GO:0005737">
    <property type="term" value="C:cytoplasm"/>
    <property type="evidence" value="ECO:0007669"/>
    <property type="project" value="UniProtKB-SubCell"/>
</dbReference>
<dbReference type="AlphaFoldDB" id="A0A0P4WE61"/>
<name>A0A0P4WE61_SCYOL</name>
<comment type="function">
    <text evidence="1">Functions as an U snRNP-specific nuclear import adapter. Involved in the trimethylguanosine (m3G)-cap-dependent nuclear import of U snRNPs. Binds specifically to the terminal m3G-cap U snRNAs.</text>
</comment>
<dbReference type="EMBL" id="GDRN01058170">
    <property type="protein sequence ID" value="JAI65628.1"/>
    <property type="molecule type" value="Transcribed_RNA"/>
</dbReference>
<evidence type="ECO:0000256" key="3">
    <source>
        <dbReference type="ARBA" id="ARBA00004496"/>
    </source>
</evidence>
<dbReference type="GO" id="GO:0003723">
    <property type="term" value="F:RNA binding"/>
    <property type="evidence" value="ECO:0007669"/>
    <property type="project" value="UniProtKB-KW"/>
</dbReference>
<keyword evidence="9" id="KW-0539">Nucleus</keyword>
<dbReference type="InterPro" id="IPR047857">
    <property type="entry name" value="Snurportin1_C"/>
</dbReference>
<organism evidence="13">
    <name type="scientific">Scylla olivacea</name>
    <name type="common">Orange mud crab</name>
    <name type="synonym">Cancer olivacea</name>
    <dbReference type="NCBI Taxonomy" id="85551"/>
    <lineage>
        <taxon>Eukaryota</taxon>
        <taxon>Metazoa</taxon>
        <taxon>Ecdysozoa</taxon>
        <taxon>Arthropoda</taxon>
        <taxon>Crustacea</taxon>
        <taxon>Multicrustacea</taxon>
        <taxon>Malacostraca</taxon>
        <taxon>Eumalacostraca</taxon>
        <taxon>Eucarida</taxon>
        <taxon>Decapoda</taxon>
        <taxon>Pleocyemata</taxon>
        <taxon>Brachyura</taxon>
        <taxon>Eubrachyura</taxon>
        <taxon>Portunoidea</taxon>
        <taxon>Portunidae</taxon>
        <taxon>Portuninae</taxon>
        <taxon>Scylla</taxon>
    </lineage>
</organism>
<protein>
    <recommendedName>
        <fullName evidence="5">Snurportin-1</fullName>
    </recommendedName>
</protein>
<evidence type="ECO:0000256" key="2">
    <source>
        <dbReference type="ARBA" id="ARBA00004123"/>
    </source>
</evidence>
<dbReference type="PANTHER" id="PTHR13403:SF6">
    <property type="entry name" value="SNURPORTIN-1"/>
    <property type="match status" value="1"/>
</dbReference>
<feature type="domain" description="Snurportin-1 m3G cap-binding" evidence="12">
    <location>
        <begin position="97"/>
        <end position="275"/>
    </location>
</feature>
<dbReference type="Pfam" id="PF11538">
    <property type="entry name" value="Snurportin1"/>
    <property type="match status" value="1"/>
</dbReference>
<dbReference type="Gene3D" id="3.30.470.30">
    <property type="entry name" value="DNA ligase/mRNA capping enzyme"/>
    <property type="match status" value="1"/>
</dbReference>
<evidence type="ECO:0000259" key="11">
    <source>
        <dbReference type="Pfam" id="PF11538"/>
    </source>
</evidence>
<evidence type="ECO:0000256" key="6">
    <source>
        <dbReference type="ARBA" id="ARBA00022448"/>
    </source>
</evidence>
<evidence type="ECO:0000256" key="10">
    <source>
        <dbReference type="SAM" id="MobiDB-lite"/>
    </source>
</evidence>
<evidence type="ECO:0000256" key="7">
    <source>
        <dbReference type="ARBA" id="ARBA00022490"/>
    </source>
</evidence>
<feature type="compositionally biased region" description="Basic residues" evidence="10">
    <location>
        <begin position="329"/>
        <end position="340"/>
    </location>
</feature>
<feature type="region of interest" description="Disordered" evidence="10">
    <location>
        <begin position="1"/>
        <end position="26"/>
    </location>
</feature>
<evidence type="ECO:0000259" key="12">
    <source>
        <dbReference type="Pfam" id="PF21974"/>
    </source>
</evidence>
<keyword evidence="8" id="KW-0694">RNA-binding</keyword>
<keyword evidence="6" id="KW-0813">Transport</keyword>
<sequence length="352" mass="40480">MEDLLSSFGGVEVTPRPNNPHAEHPHFALYKNKTTGSSQEERRKMVLHARKEARYDLLSLVRNLEGESEVTDDSEGDMEYEEVRTCYARPKKFRNFLMLSEWLVDVPEDFASTYLAVPCPVGKRCLVMSSKGRTRVYAKSGVMVKEFPSMLPGGNRRICSRGFALLDCIWSEVNKIYYILDLVMWLNQSIIECETLFRFEWLRSRIEEEGQEVQEISNLNPVKFQRVPYYDCSPESLQRLMAEELPFSVPLDGVLFYHKESHYTHGNTPLVGWLKGYMFPEILGIPVPDSVLQEKPLKYVNLPSHIQYGQQKRSAKKSEEKMEVASTKSPKKNTKKAGKSKSKENEMEVSGT</sequence>
<dbReference type="PANTHER" id="PTHR13403">
    <property type="entry name" value="SNURPORTIN1 RNUT1 PROTEIN RNA, U TRANSPORTER 1"/>
    <property type="match status" value="1"/>
</dbReference>
<dbReference type="InterPro" id="IPR024721">
    <property type="entry name" value="Snurportin-1_N"/>
</dbReference>
<evidence type="ECO:0000313" key="13">
    <source>
        <dbReference type="EMBL" id="JAI65628.1"/>
    </source>
</evidence>
<evidence type="ECO:0000256" key="8">
    <source>
        <dbReference type="ARBA" id="ARBA00022884"/>
    </source>
</evidence>
<proteinExistence type="inferred from homology"/>
<feature type="domain" description="Snurportin-1 N-terminal" evidence="11">
    <location>
        <begin position="24"/>
        <end position="63"/>
    </location>
</feature>
<keyword evidence="7" id="KW-0963">Cytoplasm</keyword>
<feature type="region of interest" description="Disordered" evidence="10">
    <location>
        <begin position="308"/>
        <end position="352"/>
    </location>
</feature>
<dbReference type="Pfam" id="PF21974">
    <property type="entry name" value="SPN1_m3Gcap_bd"/>
    <property type="match status" value="1"/>
</dbReference>
<reference evidence="13" key="1">
    <citation type="submission" date="2015-09" db="EMBL/GenBank/DDBJ databases">
        <title>Scylla olivacea transcriptome.</title>
        <authorList>
            <person name="Ikhwanuddin M."/>
        </authorList>
    </citation>
    <scope>NUCLEOTIDE SEQUENCE</scope>
</reference>
<dbReference type="InterPro" id="IPR017336">
    <property type="entry name" value="Snurportin-1"/>
</dbReference>
<evidence type="ECO:0000256" key="9">
    <source>
        <dbReference type="ARBA" id="ARBA00023242"/>
    </source>
</evidence>